<evidence type="ECO:0000313" key="3">
    <source>
        <dbReference type="EMBL" id="SNR32447.1"/>
    </source>
</evidence>
<feature type="domain" description="Amidase" evidence="2">
    <location>
        <begin position="22"/>
        <end position="424"/>
    </location>
</feature>
<keyword evidence="4" id="KW-1185">Reference proteome</keyword>
<dbReference type="Proteomes" id="UP000198348">
    <property type="component" value="Unassembled WGS sequence"/>
</dbReference>
<evidence type="ECO:0000259" key="2">
    <source>
        <dbReference type="Pfam" id="PF01425"/>
    </source>
</evidence>
<organism evidence="3 4">
    <name type="scientific">Haloechinothrix alba</name>
    <dbReference type="NCBI Taxonomy" id="664784"/>
    <lineage>
        <taxon>Bacteria</taxon>
        <taxon>Bacillati</taxon>
        <taxon>Actinomycetota</taxon>
        <taxon>Actinomycetes</taxon>
        <taxon>Pseudonocardiales</taxon>
        <taxon>Pseudonocardiaceae</taxon>
        <taxon>Haloechinothrix</taxon>
    </lineage>
</organism>
<gene>
    <name evidence="3" type="ORF">SAMN06265360_102116</name>
</gene>
<dbReference type="Gene3D" id="3.90.1300.10">
    <property type="entry name" value="Amidase signature (AS) domain"/>
    <property type="match status" value="1"/>
</dbReference>
<dbReference type="PANTHER" id="PTHR11895:SF7">
    <property type="entry name" value="GLUTAMYL-TRNA(GLN) AMIDOTRANSFERASE SUBUNIT A, MITOCHONDRIAL"/>
    <property type="match status" value="1"/>
</dbReference>
<comment type="similarity">
    <text evidence="1">Belongs to the amidase family.</text>
</comment>
<name>A0A238VEH5_9PSEU</name>
<sequence>MNPTATELAARVRAGESDPVRILEDTLARIGSADGELGSFRAVRAESAMSEAAAVRDRTDRGDLPLAGVPVAVKDVVAVDGRTPLWGSDAAPSGVVTDDHVIVARLRAAGAVIVGVTRVPELCIWPMSDDPDGVARNPWNAAYTAGGSSGGSAAAVGAGLVPLAHGTDGLGSVRLPAALCGLVGIKPGAGVIAEEEASSWFGMSTHGPLATTVADAAVMLSVLADRPDLAEVHEPVSPLRIAMSTRPPLGMPVARALRAPVDSAARLLADDGHSLDRTGPRYGLTTPCALLARWFAGPVRTATGWDHAVLQRRTRRHLAAGRALLRAGLVRERTAQRWRDRALEFFEHHDVLITPTYAASPPRARQWHRASWLRNALPALRFAPFTGPWNLAGFPAMTVPMATTRRGVPVGVQLVARPGDEARLIGLAAALERMNGWRRTAVGVT</sequence>
<dbReference type="InterPro" id="IPR023631">
    <property type="entry name" value="Amidase_dom"/>
</dbReference>
<dbReference type="EMBL" id="FZNW01000002">
    <property type="protein sequence ID" value="SNR32447.1"/>
    <property type="molecule type" value="Genomic_DNA"/>
</dbReference>
<protein>
    <submittedName>
        <fullName evidence="3">Amidase</fullName>
    </submittedName>
</protein>
<proteinExistence type="inferred from homology"/>
<dbReference type="OrthoDB" id="182039at2"/>
<dbReference type="InterPro" id="IPR036928">
    <property type="entry name" value="AS_sf"/>
</dbReference>
<evidence type="ECO:0000313" key="4">
    <source>
        <dbReference type="Proteomes" id="UP000198348"/>
    </source>
</evidence>
<dbReference type="RefSeq" id="WP_089299764.1">
    <property type="nucleotide sequence ID" value="NZ_FZNW01000002.1"/>
</dbReference>
<dbReference type="AlphaFoldDB" id="A0A238VEH5"/>
<dbReference type="PANTHER" id="PTHR11895">
    <property type="entry name" value="TRANSAMIDASE"/>
    <property type="match status" value="1"/>
</dbReference>
<evidence type="ECO:0000256" key="1">
    <source>
        <dbReference type="ARBA" id="ARBA00009199"/>
    </source>
</evidence>
<dbReference type="InterPro" id="IPR000120">
    <property type="entry name" value="Amidase"/>
</dbReference>
<dbReference type="GO" id="GO:0003824">
    <property type="term" value="F:catalytic activity"/>
    <property type="evidence" value="ECO:0007669"/>
    <property type="project" value="InterPro"/>
</dbReference>
<accession>A0A238VEH5</accession>
<dbReference type="Pfam" id="PF01425">
    <property type="entry name" value="Amidase"/>
    <property type="match status" value="1"/>
</dbReference>
<reference evidence="3 4" key="1">
    <citation type="submission" date="2017-06" db="EMBL/GenBank/DDBJ databases">
        <authorList>
            <person name="Kim H.J."/>
            <person name="Triplett B.A."/>
        </authorList>
    </citation>
    <scope>NUCLEOTIDE SEQUENCE [LARGE SCALE GENOMIC DNA]</scope>
    <source>
        <strain evidence="3 4">DSM 45207</strain>
    </source>
</reference>
<dbReference type="SUPFAM" id="SSF75304">
    <property type="entry name" value="Amidase signature (AS) enzymes"/>
    <property type="match status" value="1"/>
</dbReference>